<dbReference type="InterPro" id="IPR022442">
    <property type="entry name" value="SO_2930-like_dom"/>
</dbReference>
<gene>
    <name evidence="3" type="ORF">SAMN03080618_02811</name>
</gene>
<dbReference type="EMBL" id="FORF01000017">
    <property type="protein sequence ID" value="SFJ38636.1"/>
    <property type="molecule type" value="Genomic_DNA"/>
</dbReference>
<feature type="chain" id="PRO_5017180715" evidence="1">
    <location>
        <begin position="24"/>
        <end position="411"/>
    </location>
</feature>
<dbReference type="RefSeq" id="WP_210185224.1">
    <property type="nucleotide sequence ID" value="NZ_FORF01000017.1"/>
</dbReference>
<dbReference type="SMART" id="SM00710">
    <property type="entry name" value="PbH1"/>
    <property type="match status" value="7"/>
</dbReference>
<evidence type="ECO:0000313" key="4">
    <source>
        <dbReference type="Proteomes" id="UP000242763"/>
    </source>
</evidence>
<dbReference type="InterPro" id="IPR011050">
    <property type="entry name" value="Pectin_lyase_fold/virulence"/>
</dbReference>
<proteinExistence type="predicted"/>
<organism evidence="3 4">
    <name type="scientific">Aquamicrobium aerolatum DSM 21857</name>
    <dbReference type="NCBI Taxonomy" id="1121003"/>
    <lineage>
        <taxon>Bacteria</taxon>
        <taxon>Pseudomonadati</taxon>
        <taxon>Pseudomonadota</taxon>
        <taxon>Alphaproteobacteria</taxon>
        <taxon>Hyphomicrobiales</taxon>
        <taxon>Phyllobacteriaceae</taxon>
        <taxon>Aerobium</taxon>
    </lineage>
</organism>
<evidence type="ECO:0000256" key="1">
    <source>
        <dbReference type="SAM" id="SignalP"/>
    </source>
</evidence>
<feature type="domain" description="Right handed beta helix" evidence="2">
    <location>
        <begin position="91"/>
        <end position="218"/>
    </location>
</feature>
<dbReference type="Proteomes" id="UP000242763">
    <property type="component" value="Unassembled WGS sequence"/>
</dbReference>
<dbReference type="Gene3D" id="2.160.20.10">
    <property type="entry name" value="Single-stranded right-handed beta-helix, Pectin lyase-like"/>
    <property type="match status" value="1"/>
</dbReference>
<feature type="signal peptide" evidence="1">
    <location>
        <begin position="1"/>
        <end position="23"/>
    </location>
</feature>
<protein>
    <submittedName>
        <fullName evidence="3">Parallel beta-helix repeat-containing protein</fullName>
    </submittedName>
</protein>
<evidence type="ECO:0000313" key="3">
    <source>
        <dbReference type="EMBL" id="SFJ38636.1"/>
    </source>
</evidence>
<dbReference type="InterPro" id="IPR039448">
    <property type="entry name" value="Beta_helix"/>
</dbReference>
<dbReference type="NCBIfam" id="TIGR03805">
    <property type="entry name" value="beta_helix_1"/>
    <property type="match status" value="1"/>
</dbReference>
<accession>A0A1I3QZY8</accession>
<dbReference type="InterPro" id="IPR006626">
    <property type="entry name" value="PbH1"/>
</dbReference>
<evidence type="ECO:0000259" key="2">
    <source>
        <dbReference type="Pfam" id="PF13229"/>
    </source>
</evidence>
<dbReference type="Pfam" id="PF13229">
    <property type="entry name" value="Beta_helix"/>
    <property type="match status" value="1"/>
</dbReference>
<name>A0A1I3QZY8_9HYPH</name>
<sequence length="411" mass="44319">MKTARVATILGMMLLSTTAMVAAAEHRIVPGDGANERLLEALIMAEPGDMILIGAGRYDLTEGLSLAVDDVTVRGEGPDATVLSFKGQTASGEGLLVTSNKVVLEDFAVEDSKGDGVKSKGSDQITFRNLRVEWTAGPKAENGAYGVYPVSSKNVLIDGVLVRGASDAGIYVGQSENIIVRNSIAEYNVAGIEIENSVGADVFGNIARHNTGGILIFDLPNLPVQGGRDIRVFDNDMVDNDTPNFAPAGNIVGMVPRGMGLMVMANRNVHVFDNRFERNGTAHVLINAYPNDYDDDNYMFVPRGVYVHDNHYGEGGSEPDGEVGKLIADLSGTPVPDIVWDGVTRIPEYFSWVAAADRIYIKEAEGTTFVNLKMISQMLLPWGWWPDKDINAYRGTLQEPSPVQLPQESGA</sequence>
<dbReference type="AlphaFoldDB" id="A0A1I3QZY8"/>
<keyword evidence="1" id="KW-0732">Signal</keyword>
<reference evidence="4" key="1">
    <citation type="submission" date="2016-10" db="EMBL/GenBank/DDBJ databases">
        <authorList>
            <person name="Varghese N."/>
            <person name="Submissions S."/>
        </authorList>
    </citation>
    <scope>NUCLEOTIDE SEQUENCE [LARGE SCALE GENOMIC DNA]</scope>
    <source>
        <strain evidence="4">DSM 21857</strain>
    </source>
</reference>
<dbReference type="STRING" id="1121003.SAMN03080618_02811"/>
<dbReference type="InterPro" id="IPR012334">
    <property type="entry name" value="Pectin_lyas_fold"/>
</dbReference>
<dbReference type="SUPFAM" id="SSF51126">
    <property type="entry name" value="Pectin lyase-like"/>
    <property type="match status" value="1"/>
</dbReference>
<keyword evidence="4" id="KW-1185">Reference proteome</keyword>